<keyword evidence="1" id="KW-0472">Membrane</keyword>
<name>A0A2C9U8U8_MANES</name>
<reference evidence="3" key="1">
    <citation type="submission" date="2016-02" db="EMBL/GenBank/DDBJ databases">
        <title>WGS assembly of Manihot esculenta.</title>
        <authorList>
            <person name="Bredeson J.V."/>
            <person name="Prochnik S.E."/>
            <person name="Lyons J.B."/>
            <person name="Schmutz J."/>
            <person name="Grimwood J."/>
            <person name="Vrebalov J."/>
            <person name="Bart R.S."/>
            <person name="Amuge T."/>
            <person name="Ferguson M.E."/>
            <person name="Green R."/>
            <person name="Putnam N."/>
            <person name="Stites J."/>
            <person name="Rounsley S."/>
            <person name="Rokhsar D.S."/>
        </authorList>
    </citation>
    <scope>NUCLEOTIDE SEQUENCE [LARGE SCALE GENOMIC DNA]</scope>
    <source>
        <tissue evidence="3">Leaf</tissue>
    </source>
</reference>
<dbReference type="AlphaFoldDB" id="A0A2C9U8U8"/>
<evidence type="ECO:0000313" key="3">
    <source>
        <dbReference type="EMBL" id="OAY26547.1"/>
    </source>
</evidence>
<gene>
    <name evidence="3" type="ORF">MANES_16G055600</name>
</gene>
<dbReference type="Pfam" id="PF13962">
    <property type="entry name" value="PGG"/>
    <property type="match status" value="1"/>
</dbReference>
<dbReference type="Gene3D" id="1.25.40.20">
    <property type="entry name" value="Ankyrin repeat-containing domain"/>
    <property type="match status" value="1"/>
</dbReference>
<protein>
    <recommendedName>
        <fullName evidence="2">PGG domain-containing protein</fullName>
    </recommendedName>
</protein>
<keyword evidence="1" id="KW-0812">Transmembrane</keyword>
<feature type="transmembrane region" description="Helical" evidence="1">
    <location>
        <begin position="210"/>
        <end position="231"/>
    </location>
</feature>
<feature type="transmembrane region" description="Helical" evidence="1">
    <location>
        <begin position="325"/>
        <end position="344"/>
    </location>
</feature>
<evidence type="ECO:0000259" key="2">
    <source>
        <dbReference type="Pfam" id="PF13962"/>
    </source>
</evidence>
<dbReference type="InterPro" id="IPR036770">
    <property type="entry name" value="Ankyrin_rpt-contain_sf"/>
</dbReference>
<sequence length="368" mass="41633">MHYKVDELGLIFEFWTYFAVPDITLVYNLKLRHLQALELVKQIWQQILNLDDATLKALIRTPQRLLFTAAQFGIVEFLTILIRSHPDLIWKVDEQSRSIFHIAVVHRQEKVFNLIKEIGALKDFIALYKDDKNNNMLHLAGKLPHPGRLNTDSGAALQLRRELLWFKEVEKIVQPLYAEMKNSEGKTPDCVFSMEHRELKKAGEKWMKETASSCMVVATLIATVMFTAAFTVPGGNNDNTGRPIFLYTRSFIVFIISDALALFSSSSSILIFLSILTSRYAEEDFLRSLPNKLILGLATLFISIINMMIAFCATLFLVLSHGLEWATIPIVVVASIPVSLFASLQFPLVADIITHTLTCFDSTSHLLG</sequence>
<dbReference type="EMBL" id="CM004402">
    <property type="protein sequence ID" value="OAY26547.1"/>
    <property type="molecule type" value="Genomic_DNA"/>
</dbReference>
<keyword evidence="1" id="KW-1133">Transmembrane helix</keyword>
<accession>A0A2C9U8U8</accession>
<dbReference type="SUPFAM" id="SSF48403">
    <property type="entry name" value="Ankyrin repeat"/>
    <property type="match status" value="1"/>
</dbReference>
<proteinExistence type="predicted"/>
<dbReference type="PANTHER" id="PTHR24177">
    <property type="entry name" value="CASKIN"/>
    <property type="match status" value="1"/>
</dbReference>
<organism evidence="3">
    <name type="scientific">Manihot esculenta</name>
    <name type="common">Cassava</name>
    <name type="synonym">Jatropha manihot</name>
    <dbReference type="NCBI Taxonomy" id="3983"/>
    <lineage>
        <taxon>Eukaryota</taxon>
        <taxon>Viridiplantae</taxon>
        <taxon>Streptophyta</taxon>
        <taxon>Embryophyta</taxon>
        <taxon>Tracheophyta</taxon>
        <taxon>Spermatophyta</taxon>
        <taxon>Magnoliopsida</taxon>
        <taxon>eudicotyledons</taxon>
        <taxon>Gunneridae</taxon>
        <taxon>Pentapetalae</taxon>
        <taxon>rosids</taxon>
        <taxon>fabids</taxon>
        <taxon>Malpighiales</taxon>
        <taxon>Euphorbiaceae</taxon>
        <taxon>Crotonoideae</taxon>
        <taxon>Manihoteae</taxon>
        <taxon>Manihot</taxon>
    </lineage>
</organism>
<dbReference type="InterPro" id="IPR026961">
    <property type="entry name" value="PGG_dom"/>
</dbReference>
<dbReference type="STRING" id="3983.A0A2C9U8U8"/>
<feature type="transmembrane region" description="Helical" evidence="1">
    <location>
        <begin position="251"/>
        <end position="273"/>
    </location>
</feature>
<feature type="transmembrane region" description="Helical" evidence="1">
    <location>
        <begin position="293"/>
        <end position="319"/>
    </location>
</feature>
<dbReference type="GO" id="GO:0016020">
    <property type="term" value="C:membrane"/>
    <property type="evidence" value="ECO:0000318"/>
    <property type="project" value="GO_Central"/>
</dbReference>
<dbReference type="PANTHER" id="PTHR24177:SF292">
    <property type="entry name" value="ANKYRIN REPEAT FAMILY PROTEIN-RELATED"/>
    <property type="match status" value="1"/>
</dbReference>
<evidence type="ECO:0000256" key="1">
    <source>
        <dbReference type="SAM" id="Phobius"/>
    </source>
</evidence>
<dbReference type="FunFam" id="1.25.40.20:FF:000412">
    <property type="entry name" value="Ankyrin repeat-containing protein ITN1 isoform C"/>
    <property type="match status" value="1"/>
</dbReference>
<feature type="domain" description="PGG" evidence="2">
    <location>
        <begin position="204"/>
        <end position="317"/>
    </location>
</feature>